<keyword evidence="5" id="KW-1185">Reference proteome</keyword>
<reference evidence="4" key="1">
    <citation type="submission" date="2020-09" db="EMBL/GenBank/DDBJ databases">
        <authorList>
            <person name="Kikuchi T."/>
        </authorList>
    </citation>
    <scope>NUCLEOTIDE SEQUENCE</scope>
    <source>
        <strain evidence="4">SH1</strain>
    </source>
</reference>
<dbReference type="EMBL" id="CAJFDH010000002">
    <property type="protein sequence ID" value="CAD5212878.1"/>
    <property type="molecule type" value="Genomic_DNA"/>
</dbReference>
<comment type="caution">
    <text evidence="4">The sequence shown here is derived from an EMBL/GenBank/DDBJ whole genome shotgun (WGS) entry which is preliminary data.</text>
</comment>
<evidence type="ECO:0000313" key="5">
    <source>
        <dbReference type="Proteomes" id="UP000614601"/>
    </source>
</evidence>
<comment type="subcellular location">
    <subcellularLocation>
        <location evidence="1">Cytoplasm</location>
    </subcellularLocation>
</comment>
<dbReference type="SUPFAM" id="SSF47473">
    <property type="entry name" value="EF-hand"/>
    <property type="match status" value="1"/>
</dbReference>
<evidence type="ECO:0000256" key="1">
    <source>
        <dbReference type="ARBA" id="ARBA00004496"/>
    </source>
</evidence>
<dbReference type="InterPro" id="IPR039865">
    <property type="entry name" value="PPP2R3C"/>
</dbReference>
<dbReference type="OrthoDB" id="10478562at2759"/>
<dbReference type="GO" id="GO:0030865">
    <property type="term" value="P:cortical cytoskeleton organization"/>
    <property type="evidence" value="ECO:0007669"/>
    <property type="project" value="TreeGrafter"/>
</dbReference>
<keyword evidence="2" id="KW-0963">Cytoplasm</keyword>
<organism evidence="4 5">
    <name type="scientific">Bursaphelenchus okinawaensis</name>
    <dbReference type="NCBI Taxonomy" id="465554"/>
    <lineage>
        <taxon>Eukaryota</taxon>
        <taxon>Metazoa</taxon>
        <taxon>Ecdysozoa</taxon>
        <taxon>Nematoda</taxon>
        <taxon>Chromadorea</taxon>
        <taxon>Rhabditida</taxon>
        <taxon>Tylenchina</taxon>
        <taxon>Tylenchomorpha</taxon>
        <taxon>Aphelenchoidea</taxon>
        <taxon>Aphelenchoididae</taxon>
        <taxon>Bursaphelenchus</taxon>
    </lineage>
</organism>
<dbReference type="GO" id="GO:0005737">
    <property type="term" value="C:cytoplasm"/>
    <property type="evidence" value="ECO:0007669"/>
    <property type="project" value="UniProtKB-SubCell"/>
</dbReference>
<dbReference type="GO" id="GO:0000226">
    <property type="term" value="P:microtubule cytoskeleton organization"/>
    <property type="evidence" value="ECO:0007669"/>
    <property type="project" value="TreeGrafter"/>
</dbReference>
<dbReference type="InterPro" id="IPR011992">
    <property type="entry name" value="EF-hand-dom_pair"/>
</dbReference>
<feature type="region of interest" description="Disordered" evidence="3">
    <location>
        <begin position="401"/>
        <end position="434"/>
    </location>
</feature>
<dbReference type="Gene3D" id="1.10.238.10">
    <property type="entry name" value="EF-hand"/>
    <property type="match status" value="1"/>
</dbReference>
<gene>
    <name evidence="4" type="ORF">BOKJ2_LOCUS4679</name>
</gene>
<protein>
    <submittedName>
        <fullName evidence="4">Uncharacterized protein</fullName>
    </submittedName>
</protein>
<sequence length="450" mass="52231">MALGDYSFGANFLDSLKENRINEAHINKLMFNIQKLCDKWKLCDKPLEEVDGGYYIHYADWRKIYENMPKVFKQTCPITIIPSMGCSTHEIRRLLTEHCQLYNGIESLGFRNGDKYEGKFDIDELMAFIEKEYVKKMPQYDQAVEESANLMPEYMRMLKTYLGFLLPSSSNITVANVVETGVLSALANSQTSPNWEMERYDWTSIGQIVHLRLYFDFLSRGNSLISKENFKICRHYRDYQGDSKYFSFDWTHQRTFTDAFIDRLFEVMQGKGMITSEGMNFDAFLKFQIMLDYRTAKKTLQFCFDIFDRYAKGYIAPCDIKYFFNSYKTAYPNEEMPEDFPVCLPKDFVHTEIMMAKMARAGDNITFDDIWECAKSHSSGNFVDLMIHQLASPDGYLLNERRVDGSSSQDRADDTVAPEEPEAETSIPPPTEEYDFLIGEPKALDINVST</sequence>
<dbReference type="EMBL" id="CAJFCW020000002">
    <property type="protein sequence ID" value="CAG9097993.1"/>
    <property type="molecule type" value="Genomic_DNA"/>
</dbReference>
<dbReference type="PANTHER" id="PTHR12085">
    <property type="entry name" value="SERINE/THREONINE-PROTEIN PHOSPHATASE 2A REGULATORY SUBUNIT B'' SUBUNIT GAMMA"/>
    <property type="match status" value="1"/>
</dbReference>
<accession>A0A811KDC2</accession>
<dbReference type="GO" id="GO:0005819">
    <property type="term" value="C:spindle"/>
    <property type="evidence" value="ECO:0007669"/>
    <property type="project" value="TreeGrafter"/>
</dbReference>
<evidence type="ECO:0000313" key="4">
    <source>
        <dbReference type="EMBL" id="CAD5212878.1"/>
    </source>
</evidence>
<feature type="compositionally biased region" description="Basic and acidic residues" evidence="3">
    <location>
        <begin position="401"/>
        <end position="414"/>
    </location>
</feature>
<dbReference type="PANTHER" id="PTHR12085:SF3">
    <property type="entry name" value="SERINE_THREONINE-PROTEIN PHOSPHATASE 2A REGULATORY SUBUNIT B'' SUBUNIT GAMMA"/>
    <property type="match status" value="1"/>
</dbReference>
<dbReference type="Proteomes" id="UP000783686">
    <property type="component" value="Unassembled WGS sequence"/>
</dbReference>
<name>A0A811KDC2_9BILA</name>
<proteinExistence type="predicted"/>
<dbReference type="AlphaFoldDB" id="A0A811KDC2"/>
<dbReference type="GO" id="GO:0035303">
    <property type="term" value="P:regulation of dephosphorylation"/>
    <property type="evidence" value="ECO:0007669"/>
    <property type="project" value="InterPro"/>
</dbReference>
<dbReference type="Proteomes" id="UP000614601">
    <property type="component" value="Unassembled WGS sequence"/>
</dbReference>
<evidence type="ECO:0000256" key="3">
    <source>
        <dbReference type="SAM" id="MobiDB-lite"/>
    </source>
</evidence>
<evidence type="ECO:0000256" key="2">
    <source>
        <dbReference type="ARBA" id="ARBA00022490"/>
    </source>
</evidence>